<proteinExistence type="inferred from homology"/>
<feature type="domain" description="Peptidase S49" evidence="2">
    <location>
        <begin position="138"/>
        <end position="249"/>
    </location>
</feature>
<accession>A0A5J4RX24</accession>
<dbReference type="GO" id="GO:0008233">
    <property type="term" value="F:peptidase activity"/>
    <property type="evidence" value="ECO:0007669"/>
    <property type="project" value="InterPro"/>
</dbReference>
<comment type="caution">
    <text evidence="3">The sequence shown here is derived from an EMBL/GenBank/DDBJ whole genome shotgun (WGS) entry which is preliminary data.</text>
</comment>
<evidence type="ECO:0000313" key="3">
    <source>
        <dbReference type="EMBL" id="KAA6338506.1"/>
    </source>
</evidence>
<organism evidence="3">
    <name type="scientific">termite gut metagenome</name>
    <dbReference type="NCBI Taxonomy" id="433724"/>
    <lineage>
        <taxon>unclassified sequences</taxon>
        <taxon>metagenomes</taxon>
        <taxon>organismal metagenomes</taxon>
    </lineage>
</organism>
<dbReference type="GO" id="GO:0006508">
    <property type="term" value="P:proteolysis"/>
    <property type="evidence" value="ECO:0007669"/>
    <property type="project" value="InterPro"/>
</dbReference>
<dbReference type="InterPro" id="IPR029045">
    <property type="entry name" value="ClpP/crotonase-like_dom_sf"/>
</dbReference>
<name>A0A5J4RX24_9ZZZZ</name>
<dbReference type="AlphaFoldDB" id="A0A5J4RX24"/>
<dbReference type="EMBL" id="SNRY01000610">
    <property type="protein sequence ID" value="KAA6338506.1"/>
    <property type="molecule type" value="Genomic_DNA"/>
</dbReference>
<gene>
    <name evidence="3" type="ORF">EZS27_013481</name>
</gene>
<protein>
    <recommendedName>
        <fullName evidence="2">Peptidase S49 domain-containing protein</fullName>
    </recommendedName>
</protein>
<evidence type="ECO:0000259" key="2">
    <source>
        <dbReference type="Pfam" id="PF01343"/>
    </source>
</evidence>
<dbReference type="PANTHER" id="PTHR42987">
    <property type="entry name" value="PEPTIDASE S49"/>
    <property type="match status" value="1"/>
</dbReference>
<dbReference type="Pfam" id="PF01343">
    <property type="entry name" value="Peptidase_S49"/>
    <property type="match status" value="1"/>
</dbReference>
<dbReference type="InterPro" id="IPR002142">
    <property type="entry name" value="Peptidase_S49"/>
</dbReference>
<dbReference type="Gene3D" id="3.90.226.10">
    <property type="entry name" value="2-enoyl-CoA Hydratase, Chain A, domain 1"/>
    <property type="match status" value="1"/>
</dbReference>
<feature type="non-terminal residue" evidence="3">
    <location>
        <position position="262"/>
    </location>
</feature>
<dbReference type="PANTHER" id="PTHR42987:SF4">
    <property type="entry name" value="PROTEASE SOHB-RELATED"/>
    <property type="match status" value="1"/>
</dbReference>
<evidence type="ECO:0000256" key="1">
    <source>
        <dbReference type="ARBA" id="ARBA00008683"/>
    </source>
</evidence>
<sequence length="262" mass="28497">MHLNFSHLYSTLLRGKWFIDFRDIETHQVLIDKLLSRSMENEASLSKREPLHILLASDTGMNSGSNFKDAPAGSIAIIPLQGSMLKYGTRCSYGTTEIAAMMDEATASSKIAGMVLDIDSGGGSVDAIAPLLESINAAQAKGKPVVACCDLCASAAYYVACHCNEIIAANTISSEFGSIGVMMSFMDYAKYYEKEGFTQHTIYSNLSTHKNAPFEAARKGDYESIKKEQLDPLAAKFQEAVKHQRSNKLDASIEGILAGRVF</sequence>
<dbReference type="SUPFAM" id="SSF52096">
    <property type="entry name" value="ClpP/crotonase"/>
    <property type="match status" value="1"/>
</dbReference>
<comment type="similarity">
    <text evidence="1">Belongs to the peptidase S49 family.</text>
</comment>
<reference evidence="3" key="1">
    <citation type="submission" date="2019-03" db="EMBL/GenBank/DDBJ databases">
        <title>Single cell metagenomics reveals metabolic interactions within the superorganism composed of flagellate Streblomastix strix and complex community of Bacteroidetes bacteria on its surface.</title>
        <authorList>
            <person name="Treitli S.C."/>
            <person name="Kolisko M."/>
            <person name="Husnik F."/>
            <person name="Keeling P."/>
            <person name="Hampl V."/>
        </authorList>
    </citation>
    <scope>NUCLEOTIDE SEQUENCE</scope>
    <source>
        <strain evidence="3">STM</strain>
    </source>
</reference>